<sequence length="233" mass="27237">ISQDFWKCTVAEIGKTRWRGNIACNTVERCKQFEVFLSRDEQGWQIKGRGPMIEDLIPPKVFEKSENSHINLEIFFLGQIIDYEGNTLLMWQQLRALRGKGMTGMKAWWFSEVEKKVLVTAKRRILKREYQLGRENPSHVLDANGEDTYFEHWLTEPGHNTELLHRCTGCSINIANEANQCKENKWSMLIPAFWFFAPTVLEQGIEESFVELQPIENVDITFIKSQHFKPKVE</sequence>
<comment type="caution">
    <text evidence="1">The sequence shown here is derived from an EMBL/GenBank/DDBJ whole genome shotgun (WGS) entry which is preliminary data.</text>
</comment>
<keyword evidence="2" id="KW-1185">Reference proteome</keyword>
<gene>
    <name evidence="1" type="ORF">DHETER_LOCUS14191</name>
</gene>
<feature type="non-terminal residue" evidence="1">
    <location>
        <position position="233"/>
    </location>
</feature>
<dbReference type="Proteomes" id="UP000789702">
    <property type="component" value="Unassembled WGS sequence"/>
</dbReference>
<proteinExistence type="predicted"/>
<organism evidence="1 2">
    <name type="scientific">Dentiscutata heterogama</name>
    <dbReference type="NCBI Taxonomy" id="1316150"/>
    <lineage>
        <taxon>Eukaryota</taxon>
        <taxon>Fungi</taxon>
        <taxon>Fungi incertae sedis</taxon>
        <taxon>Mucoromycota</taxon>
        <taxon>Glomeromycotina</taxon>
        <taxon>Glomeromycetes</taxon>
        <taxon>Diversisporales</taxon>
        <taxon>Gigasporaceae</taxon>
        <taxon>Dentiscutata</taxon>
    </lineage>
</organism>
<evidence type="ECO:0000313" key="2">
    <source>
        <dbReference type="Proteomes" id="UP000789702"/>
    </source>
</evidence>
<feature type="non-terminal residue" evidence="1">
    <location>
        <position position="1"/>
    </location>
</feature>
<name>A0ACA9QFP9_9GLOM</name>
<protein>
    <submittedName>
        <fullName evidence="1">1669_t:CDS:1</fullName>
    </submittedName>
</protein>
<evidence type="ECO:0000313" key="1">
    <source>
        <dbReference type="EMBL" id="CAG8743386.1"/>
    </source>
</evidence>
<dbReference type="EMBL" id="CAJVPU010042376">
    <property type="protein sequence ID" value="CAG8743386.1"/>
    <property type="molecule type" value="Genomic_DNA"/>
</dbReference>
<accession>A0ACA9QFP9</accession>
<reference evidence="1" key="1">
    <citation type="submission" date="2021-06" db="EMBL/GenBank/DDBJ databases">
        <authorList>
            <person name="Kallberg Y."/>
            <person name="Tangrot J."/>
            <person name="Rosling A."/>
        </authorList>
    </citation>
    <scope>NUCLEOTIDE SEQUENCE</scope>
    <source>
        <strain evidence="1">IL203A</strain>
    </source>
</reference>